<gene>
    <name evidence="1" type="ORF">D0Z07_6446</name>
</gene>
<accession>A0A9P6VFG8</accession>
<dbReference type="AlphaFoldDB" id="A0A9P6VFG8"/>
<evidence type="ECO:0000313" key="1">
    <source>
        <dbReference type="EMBL" id="KAG0646869.1"/>
    </source>
</evidence>
<proteinExistence type="predicted"/>
<organism evidence="1 2">
    <name type="scientific">Hyphodiscus hymeniophilus</name>
    <dbReference type="NCBI Taxonomy" id="353542"/>
    <lineage>
        <taxon>Eukaryota</taxon>
        <taxon>Fungi</taxon>
        <taxon>Dikarya</taxon>
        <taxon>Ascomycota</taxon>
        <taxon>Pezizomycotina</taxon>
        <taxon>Leotiomycetes</taxon>
        <taxon>Helotiales</taxon>
        <taxon>Hyphodiscaceae</taxon>
        <taxon>Hyphodiscus</taxon>
    </lineage>
</organism>
<dbReference type="EMBL" id="VNKQ01000014">
    <property type="protein sequence ID" value="KAG0646869.1"/>
    <property type="molecule type" value="Genomic_DNA"/>
</dbReference>
<keyword evidence="2" id="KW-1185">Reference proteome</keyword>
<comment type="caution">
    <text evidence="1">The sequence shown here is derived from an EMBL/GenBank/DDBJ whole genome shotgun (WGS) entry which is preliminary data.</text>
</comment>
<name>A0A9P6VFG8_9HELO</name>
<evidence type="ECO:0000313" key="2">
    <source>
        <dbReference type="Proteomes" id="UP000785200"/>
    </source>
</evidence>
<protein>
    <submittedName>
        <fullName evidence="1">Uncharacterized protein</fullName>
    </submittedName>
</protein>
<dbReference type="Proteomes" id="UP000785200">
    <property type="component" value="Unassembled WGS sequence"/>
</dbReference>
<reference evidence="1" key="1">
    <citation type="submission" date="2019-07" db="EMBL/GenBank/DDBJ databases">
        <title>Hyphodiscus hymeniophilus genome sequencing and assembly.</title>
        <authorList>
            <person name="Kramer G."/>
            <person name="Nodwell J."/>
        </authorList>
    </citation>
    <scope>NUCLEOTIDE SEQUENCE</scope>
    <source>
        <strain evidence="1">ATCC 34498</strain>
    </source>
</reference>
<dbReference type="OrthoDB" id="3902588at2759"/>
<sequence length="328" mass="36096">MNAASPKIILERLKEEWVGVADASIYRELELEKQLWMLAAVKALEIDDHSVTASSSDLRASNSTSRKILSLYENKASSSFLSASNPNLEIHHLSTSPLLPKHYPNVRPLAIPGPSTQLPYASNIFASIHAFSLPALLPASSIPALLKDCQRTLTSSHQPCSPAVSPTAVSFPSPSTAGSLHLTILDPSPINSTLGPLLRAWLDTHLIVNLERQFRCINPARLFPIWLADAGLRAEGSTISNVRFLASVSHDPDGFSMIDDAGQEQDVVGGECVKQELKSMVGRMLWKEMWGPFVEGEKWWWEDEKIIEECESVGTCWEYAIIQAVKEA</sequence>